<evidence type="ECO:0000313" key="2">
    <source>
        <dbReference type="EMBL" id="TMP47323.1"/>
    </source>
</evidence>
<dbReference type="AlphaFoldDB" id="A0A5S3XPH7"/>
<sequence length="98" mass="10826">MMNTTSSISLSLIATWMSFNIYTPAVFVSLFFCLVSAYFGYHRCVYTALFIAFSSITAILMSPLILLPEQKQATLMVLILIIVMFVGIGAGVHKLKGH</sequence>
<dbReference type="EMBL" id="PNCK01000002">
    <property type="protein sequence ID" value="TMP47323.1"/>
    <property type="molecule type" value="Genomic_DNA"/>
</dbReference>
<dbReference type="Proteomes" id="UP000305730">
    <property type="component" value="Unassembled WGS sequence"/>
</dbReference>
<keyword evidence="4" id="KW-1185">Reference proteome</keyword>
<dbReference type="RefSeq" id="WP_138594127.1">
    <property type="nucleotide sequence ID" value="NZ_PNCK01000002.1"/>
</dbReference>
<accession>A0A5S3XPH7</accession>
<name>A0A5S3XPH7_9GAMM</name>
<gene>
    <name evidence="3" type="ORF">CWB96_15090</name>
    <name evidence="2" type="ORF">CWB97_00350</name>
</gene>
<keyword evidence="1" id="KW-1133">Transmembrane helix</keyword>
<keyword evidence="1" id="KW-0472">Membrane</keyword>
<reference evidence="3 5" key="1">
    <citation type="submission" date="2017-12" db="EMBL/GenBank/DDBJ databases">
        <authorList>
            <person name="Paulsen S."/>
            <person name="Gram L.K."/>
        </authorList>
    </citation>
    <scope>NUCLEOTIDE SEQUENCE [LARGE SCALE GENOMIC DNA]</scope>
    <source>
        <strain evidence="3 5">S2231</strain>
        <strain evidence="2">S2233</strain>
    </source>
</reference>
<feature type="transmembrane region" description="Helical" evidence="1">
    <location>
        <begin position="48"/>
        <end position="67"/>
    </location>
</feature>
<dbReference type="Proteomes" id="UP000307706">
    <property type="component" value="Unassembled WGS sequence"/>
</dbReference>
<organism evidence="3 5">
    <name type="scientific">Pseudoalteromonas citrea</name>
    <dbReference type="NCBI Taxonomy" id="43655"/>
    <lineage>
        <taxon>Bacteria</taxon>
        <taxon>Pseudomonadati</taxon>
        <taxon>Pseudomonadota</taxon>
        <taxon>Gammaproteobacteria</taxon>
        <taxon>Alteromonadales</taxon>
        <taxon>Pseudoalteromonadaceae</taxon>
        <taxon>Pseudoalteromonas</taxon>
    </lineage>
</organism>
<evidence type="ECO:0000313" key="3">
    <source>
        <dbReference type="EMBL" id="TMP56515.1"/>
    </source>
</evidence>
<evidence type="ECO:0000313" key="5">
    <source>
        <dbReference type="Proteomes" id="UP000307706"/>
    </source>
</evidence>
<reference evidence="5" key="2">
    <citation type="submission" date="2019-06" db="EMBL/GenBank/DDBJ databases">
        <title>Co-occurence of chitin degradation, pigmentation and bioactivity in marine Pseudoalteromonas.</title>
        <authorList>
            <person name="Sonnenschein E.C."/>
            <person name="Bech P.K."/>
        </authorList>
    </citation>
    <scope>NUCLEOTIDE SEQUENCE [LARGE SCALE GENOMIC DNA]</scope>
    <source>
        <strain evidence="5">S2231</strain>
        <strain evidence="2">S2233</strain>
    </source>
</reference>
<comment type="caution">
    <text evidence="3">The sequence shown here is derived from an EMBL/GenBank/DDBJ whole genome shotgun (WGS) entry which is preliminary data.</text>
</comment>
<feature type="transmembrane region" description="Helical" evidence="1">
    <location>
        <begin position="20"/>
        <end position="41"/>
    </location>
</feature>
<feature type="transmembrane region" description="Helical" evidence="1">
    <location>
        <begin position="73"/>
        <end position="92"/>
    </location>
</feature>
<evidence type="ECO:0000313" key="4">
    <source>
        <dbReference type="Proteomes" id="UP000305730"/>
    </source>
</evidence>
<dbReference type="Pfam" id="PF19983">
    <property type="entry name" value="DUF6419"/>
    <property type="match status" value="1"/>
</dbReference>
<keyword evidence="1" id="KW-0812">Transmembrane</keyword>
<proteinExistence type="predicted"/>
<dbReference type="OrthoDB" id="6311655at2"/>
<protein>
    <submittedName>
        <fullName evidence="3">Uncharacterized protein</fullName>
    </submittedName>
</protein>
<dbReference type="EMBL" id="PNCL01000083">
    <property type="protein sequence ID" value="TMP56515.1"/>
    <property type="molecule type" value="Genomic_DNA"/>
</dbReference>
<evidence type="ECO:0000256" key="1">
    <source>
        <dbReference type="SAM" id="Phobius"/>
    </source>
</evidence>
<reference evidence="3" key="3">
    <citation type="submission" date="2019-09" db="EMBL/GenBank/DDBJ databases">
        <title>Co-occurence of chitin degradation, pigmentation and bioactivity in marine Pseudoalteromonas.</title>
        <authorList>
            <person name="Sonnenschein E.C."/>
            <person name="Bech P.K."/>
        </authorList>
    </citation>
    <scope>NUCLEOTIDE SEQUENCE</scope>
    <source>
        <strain evidence="3">S2231</strain>
        <strain evidence="4">S2233</strain>
    </source>
</reference>
<dbReference type="InterPro" id="IPR046304">
    <property type="entry name" value="DUF6419"/>
</dbReference>